<evidence type="ECO:0000256" key="1">
    <source>
        <dbReference type="ARBA" id="ARBA00000064"/>
    </source>
</evidence>
<dbReference type="PROSITE" id="PS50991">
    <property type="entry name" value="PYR_CT"/>
    <property type="match status" value="1"/>
</dbReference>
<proteinExistence type="inferred from homology"/>
<dbReference type="InterPro" id="IPR013785">
    <property type="entry name" value="Aldolase_TIM"/>
</dbReference>
<dbReference type="SUPFAM" id="SSF51569">
    <property type="entry name" value="Aldolase"/>
    <property type="match status" value="1"/>
</dbReference>
<dbReference type="EMBL" id="UGGT01000001">
    <property type="protein sequence ID" value="STO22970.1"/>
    <property type="molecule type" value="Genomic_DNA"/>
</dbReference>
<dbReference type="AlphaFoldDB" id="A0A377GEH0"/>
<evidence type="ECO:0000256" key="7">
    <source>
        <dbReference type="ARBA" id="ARBA00022679"/>
    </source>
</evidence>
<dbReference type="GO" id="GO:0009098">
    <property type="term" value="P:L-leucine biosynthetic process"/>
    <property type="evidence" value="ECO:0007669"/>
    <property type="project" value="UniProtKB-KW"/>
</dbReference>
<keyword evidence="6" id="KW-0028">Amino-acid biosynthesis</keyword>
<dbReference type="RefSeq" id="WP_010655089.1">
    <property type="nucleotide sequence ID" value="NZ_UGGT01000001.1"/>
</dbReference>
<gene>
    <name evidence="14" type="primary">leuA</name>
    <name evidence="14" type="ORF">NCTC11370_03072</name>
</gene>
<dbReference type="PANTHER" id="PTHR10277:SF9">
    <property type="entry name" value="2-ISOPROPYLMALATE SYNTHASE 1, CHLOROPLASTIC-RELATED"/>
    <property type="match status" value="1"/>
</dbReference>
<dbReference type="Proteomes" id="UP000254554">
    <property type="component" value="Unassembled WGS sequence"/>
</dbReference>
<dbReference type="InterPro" id="IPR054691">
    <property type="entry name" value="LeuA/HCS_post-cat"/>
</dbReference>
<keyword evidence="14" id="KW-0012">Acyltransferase</keyword>
<sequence>MDKIVIFDTTLRDGEQAPGASMRVKEKIKIAQLLDEMGVDIIEAGFPASSDNEIKYLKKVSHLIHHAKICCLARAKKNDIEVAAKSLKNAKNPRIHIFIPTSSILIHQLLQITEERVLELIHESVTQAKSFCDDVQWSAMDATRTDFNFLLQAIKVAVEAKALTINIPDTVGYTMPEEYRILLSKLVSHFPDICFSVHCHNDLGLATANSLAGLLGGARQVECTINGIGERAGNASLEEIVMGIKTRKDVFNFQTNVNTQKIFEISHRVADATGFAVQKNKAIVGANAFTHESGIHQKGVLKNKSTIEIIDPTDIGIPSSKVTLGKHSGKAGLRHKTLELGLQLDKEQLLHLFHALKKLSAHKKIITDEDLLSVYALTEKI</sequence>
<comment type="catalytic activity">
    <reaction evidence="1">
        <text>3-methyl-2-oxobutanoate + acetyl-CoA + H2O = (2S)-2-isopropylmalate + CoA + H(+)</text>
        <dbReference type="Rhea" id="RHEA:21524"/>
        <dbReference type="ChEBI" id="CHEBI:1178"/>
        <dbReference type="ChEBI" id="CHEBI:11851"/>
        <dbReference type="ChEBI" id="CHEBI:15377"/>
        <dbReference type="ChEBI" id="CHEBI:15378"/>
        <dbReference type="ChEBI" id="CHEBI:57287"/>
        <dbReference type="ChEBI" id="CHEBI:57288"/>
        <dbReference type="EC" id="2.3.3.13"/>
    </reaction>
</comment>
<keyword evidence="5" id="KW-0432">Leucine biosynthesis</keyword>
<evidence type="ECO:0000256" key="4">
    <source>
        <dbReference type="ARBA" id="ARBA00012973"/>
    </source>
</evidence>
<keyword evidence="8" id="KW-0464">Manganese</keyword>
<evidence type="ECO:0000256" key="12">
    <source>
        <dbReference type="RuleBase" id="RU003523"/>
    </source>
</evidence>
<keyword evidence="9" id="KW-0100">Branched-chain amino acid biosynthesis</keyword>
<name>A0A377GEH0_9GAMM</name>
<dbReference type="CDD" id="cd07940">
    <property type="entry name" value="DRE_TIM_IPMS"/>
    <property type="match status" value="1"/>
</dbReference>
<dbReference type="Pfam" id="PF22617">
    <property type="entry name" value="HCS_D2"/>
    <property type="match status" value="1"/>
</dbReference>
<evidence type="ECO:0000313" key="15">
    <source>
        <dbReference type="Proteomes" id="UP000254554"/>
    </source>
</evidence>
<dbReference type="GeneID" id="93294390"/>
<dbReference type="FunFam" id="3.20.20.70:FF:000010">
    <property type="entry name" value="2-isopropylmalate synthase"/>
    <property type="match status" value="1"/>
</dbReference>
<dbReference type="EC" id="2.3.3.13" evidence="4"/>
<dbReference type="PROSITE" id="PS00815">
    <property type="entry name" value="AIPM_HOMOCIT_SYNTH_1"/>
    <property type="match status" value="1"/>
</dbReference>
<protein>
    <recommendedName>
        <fullName evidence="4">2-isopropylmalate synthase</fullName>
        <ecNumber evidence="4">2.3.3.13</ecNumber>
    </recommendedName>
    <alternativeName>
        <fullName evidence="10">Alpha-IPM synthase</fullName>
    </alternativeName>
</protein>
<evidence type="ECO:0000259" key="13">
    <source>
        <dbReference type="PROSITE" id="PS50991"/>
    </source>
</evidence>
<comment type="pathway">
    <text evidence="2">Amino-acid biosynthesis; L-leucine biosynthesis; L-leucine from 3-methyl-2-oxobutanoate: step 1/4.</text>
</comment>
<dbReference type="FunFam" id="1.10.238.260:FF:000001">
    <property type="entry name" value="2-isopropylmalate synthase"/>
    <property type="match status" value="1"/>
</dbReference>
<dbReference type="Gene3D" id="3.20.20.70">
    <property type="entry name" value="Aldolase class I"/>
    <property type="match status" value="1"/>
</dbReference>
<dbReference type="Pfam" id="PF00682">
    <property type="entry name" value="HMGL-like"/>
    <property type="match status" value="1"/>
</dbReference>
<accession>A0A377GEH0</accession>
<dbReference type="InterPro" id="IPR000891">
    <property type="entry name" value="PYR_CT"/>
</dbReference>
<evidence type="ECO:0000256" key="2">
    <source>
        <dbReference type="ARBA" id="ARBA00004689"/>
    </source>
</evidence>
<feature type="domain" description="Pyruvate carboxyltransferase" evidence="13">
    <location>
        <begin position="4"/>
        <end position="263"/>
    </location>
</feature>
<dbReference type="STRING" id="1094715.GCA_000236165_03058"/>
<evidence type="ECO:0000256" key="3">
    <source>
        <dbReference type="ARBA" id="ARBA00009396"/>
    </source>
</evidence>
<reference evidence="14 15" key="1">
    <citation type="submission" date="2018-06" db="EMBL/GenBank/DDBJ databases">
        <authorList>
            <consortium name="Pathogen Informatics"/>
            <person name="Doyle S."/>
        </authorList>
    </citation>
    <scope>NUCLEOTIDE SEQUENCE [LARGE SCALE GENOMIC DNA]</scope>
    <source>
        <strain evidence="14 15">NCTC11370</strain>
    </source>
</reference>
<organism evidence="14 15">
    <name type="scientific">Fluoribacter dumoffii</name>
    <dbReference type="NCBI Taxonomy" id="463"/>
    <lineage>
        <taxon>Bacteria</taxon>
        <taxon>Pseudomonadati</taxon>
        <taxon>Pseudomonadota</taxon>
        <taxon>Gammaproteobacteria</taxon>
        <taxon>Legionellales</taxon>
        <taxon>Legionellaceae</taxon>
        <taxon>Fluoribacter</taxon>
    </lineage>
</organism>
<evidence type="ECO:0000256" key="9">
    <source>
        <dbReference type="ARBA" id="ARBA00023304"/>
    </source>
</evidence>
<evidence type="ECO:0000256" key="11">
    <source>
        <dbReference type="ARBA" id="ARBA00037629"/>
    </source>
</evidence>
<comment type="function">
    <text evidence="11">Catalyzes the condensation of the acetyl group of acetyl-CoA with 3-methyl-2-oxobutanoate (2-ketoisovalerate) to form 3-carboxy-3-hydroxy-4-methylpentanoate (2-isopropylmalate).</text>
</comment>
<dbReference type="PANTHER" id="PTHR10277">
    <property type="entry name" value="HOMOCITRATE SYNTHASE-RELATED"/>
    <property type="match status" value="1"/>
</dbReference>
<dbReference type="GO" id="GO:0003852">
    <property type="term" value="F:2-isopropylmalate synthase activity"/>
    <property type="evidence" value="ECO:0007669"/>
    <property type="project" value="UniProtKB-EC"/>
</dbReference>
<keyword evidence="7 12" id="KW-0808">Transferase</keyword>
<comment type="similarity">
    <text evidence="3">Belongs to the alpha-IPM synthase/homocitrate synthase family. LeuA type 1 subfamily.</text>
</comment>
<dbReference type="Gene3D" id="1.10.238.260">
    <property type="match status" value="1"/>
</dbReference>
<dbReference type="NCBIfam" id="NF002086">
    <property type="entry name" value="PRK00915.1-3"/>
    <property type="match status" value="1"/>
</dbReference>
<evidence type="ECO:0000256" key="6">
    <source>
        <dbReference type="ARBA" id="ARBA00022605"/>
    </source>
</evidence>
<evidence type="ECO:0000256" key="8">
    <source>
        <dbReference type="ARBA" id="ARBA00023211"/>
    </source>
</evidence>
<dbReference type="InterPro" id="IPR002034">
    <property type="entry name" value="AIPM/Hcit_synth_CS"/>
</dbReference>
<keyword evidence="15" id="KW-1185">Reference proteome</keyword>
<dbReference type="InterPro" id="IPR050073">
    <property type="entry name" value="2-IPM_HCS-like"/>
</dbReference>
<dbReference type="PROSITE" id="PS00816">
    <property type="entry name" value="AIPM_HOMOCIT_SYNTH_2"/>
    <property type="match status" value="1"/>
</dbReference>
<evidence type="ECO:0000256" key="10">
    <source>
        <dbReference type="ARBA" id="ARBA00029993"/>
    </source>
</evidence>
<evidence type="ECO:0000313" key="14">
    <source>
        <dbReference type="EMBL" id="STO22970.1"/>
    </source>
</evidence>
<evidence type="ECO:0000256" key="5">
    <source>
        <dbReference type="ARBA" id="ARBA00022430"/>
    </source>
</evidence>